<proteinExistence type="predicted"/>
<organism evidence="1 2">
    <name type="scientific">Adineta steineri</name>
    <dbReference type="NCBI Taxonomy" id="433720"/>
    <lineage>
        <taxon>Eukaryota</taxon>
        <taxon>Metazoa</taxon>
        <taxon>Spiralia</taxon>
        <taxon>Gnathifera</taxon>
        <taxon>Rotifera</taxon>
        <taxon>Eurotatoria</taxon>
        <taxon>Bdelloidea</taxon>
        <taxon>Adinetida</taxon>
        <taxon>Adinetidae</taxon>
        <taxon>Adineta</taxon>
    </lineage>
</organism>
<accession>A0A820QJF7</accession>
<dbReference type="Proteomes" id="UP000663881">
    <property type="component" value="Unassembled WGS sequence"/>
</dbReference>
<protein>
    <submittedName>
        <fullName evidence="1">Uncharacterized protein</fullName>
    </submittedName>
</protein>
<comment type="caution">
    <text evidence="1">The sequence shown here is derived from an EMBL/GenBank/DDBJ whole genome shotgun (WGS) entry which is preliminary data.</text>
</comment>
<sequence>GLTLISFISCLVSIYTNVDHTLIRKYLYLSLPQSKVDDVDKFIEDHIRVDGDLV</sequence>
<dbReference type="AlphaFoldDB" id="A0A820QJF7"/>
<gene>
    <name evidence="1" type="ORF">OKA104_LOCUS52756</name>
</gene>
<reference evidence="1" key="1">
    <citation type="submission" date="2021-02" db="EMBL/GenBank/DDBJ databases">
        <authorList>
            <person name="Nowell W R."/>
        </authorList>
    </citation>
    <scope>NUCLEOTIDE SEQUENCE</scope>
</reference>
<evidence type="ECO:0000313" key="1">
    <source>
        <dbReference type="EMBL" id="CAF4425215.1"/>
    </source>
</evidence>
<dbReference type="EMBL" id="CAJOAY010031362">
    <property type="protein sequence ID" value="CAF4425215.1"/>
    <property type="molecule type" value="Genomic_DNA"/>
</dbReference>
<feature type="non-terminal residue" evidence="1">
    <location>
        <position position="1"/>
    </location>
</feature>
<name>A0A820QJF7_9BILA</name>
<evidence type="ECO:0000313" key="2">
    <source>
        <dbReference type="Proteomes" id="UP000663881"/>
    </source>
</evidence>